<evidence type="ECO:0000313" key="3">
    <source>
        <dbReference type="Proteomes" id="UP000824136"/>
    </source>
</evidence>
<protein>
    <submittedName>
        <fullName evidence="2">Ribosomal L7Ae/L30e/S12e/Gadd45 family protein</fullName>
    </submittedName>
</protein>
<dbReference type="SUPFAM" id="SSF55315">
    <property type="entry name" value="L30e-like"/>
    <property type="match status" value="1"/>
</dbReference>
<dbReference type="EMBL" id="DVLL01000005">
    <property type="protein sequence ID" value="HIT58289.1"/>
    <property type="molecule type" value="Genomic_DNA"/>
</dbReference>
<dbReference type="InterPro" id="IPR004038">
    <property type="entry name" value="Ribosomal_eL8/eL30/eS12/Gad45"/>
</dbReference>
<reference evidence="2" key="2">
    <citation type="journal article" date="2021" name="PeerJ">
        <title>Extensive microbial diversity within the chicken gut microbiome revealed by metagenomics and culture.</title>
        <authorList>
            <person name="Gilroy R."/>
            <person name="Ravi A."/>
            <person name="Getino M."/>
            <person name="Pursley I."/>
            <person name="Horton D.L."/>
            <person name="Alikhan N.F."/>
            <person name="Baker D."/>
            <person name="Gharbi K."/>
            <person name="Hall N."/>
            <person name="Watson M."/>
            <person name="Adriaenssens E.M."/>
            <person name="Foster-Nyarko E."/>
            <person name="Jarju S."/>
            <person name="Secka A."/>
            <person name="Antonio M."/>
            <person name="Oren A."/>
            <person name="Chaudhuri R.R."/>
            <person name="La Ragione R."/>
            <person name="Hildebrand F."/>
            <person name="Pallen M.J."/>
        </authorList>
    </citation>
    <scope>NUCLEOTIDE SEQUENCE</scope>
    <source>
        <strain evidence="2">CHK33-4379</strain>
    </source>
</reference>
<dbReference type="Pfam" id="PF01248">
    <property type="entry name" value="Ribosomal_L7Ae"/>
    <property type="match status" value="1"/>
</dbReference>
<dbReference type="Proteomes" id="UP000824136">
    <property type="component" value="Unassembled WGS sequence"/>
</dbReference>
<dbReference type="InterPro" id="IPR029064">
    <property type="entry name" value="Ribosomal_eL30-like_sf"/>
</dbReference>
<evidence type="ECO:0000313" key="2">
    <source>
        <dbReference type="EMBL" id="HIT58289.1"/>
    </source>
</evidence>
<dbReference type="AlphaFoldDB" id="A0A9D1GS39"/>
<organism evidence="2 3">
    <name type="scientific">Candidatus Faeciplasma pullistercoris</name>
    <dbReference type="NCBI Taxonomy" id="2840800"/>
    <lineage>
        <taxon>Bacteria</taxon>
        <taxon>Bacillati</taxon>
        <taxon>Bacillota</taxon>
        <taxon>Clostridia</taxon>
        <taxon>Eubacteriales</taxon>
        <taxon>Oscillospiraceae</taxon>
        <taxon>Oscillospiraceae incertae sedis</taxon>
        <taxon>Candidatus Faeciplasma</taxon>
    </lineage>
</organism>
<dbReference type="Gene3D" id="3.30.1330.30">
    <property type="match status" value="1"/>
</dbReference>
<gene>
    <name evidence="2" type="ORF">IAC39_00980</name>
</gene>
<comment type="caution">
    <text evidence="2">The sequence shown here is derived from an EMBL/GenBank/DDBJ whole genome shotgun (WGS) entry which is preliminary data.</text>
</comment>
<reference evidence="2" key="1">
    <citation type="submission" date="2020-10" db="EMBL/GenBank/DDBJ databases">
        <authorList>
            <person name="Gilroy R."/>
        </authorList>
    </citation>
    <scope>NUCLEOTIDE SEQUENCE</scope>
    <source>
        <strain evidence="2">CHK33-4379</strain>
    </source>
</reference>
<feature type="domain" description="Ribosomal protein eL8/eL30/eS12/Gadd45" evidence="1">
    <location>
        <begin position="11"/>
        <end position="92"/>
    </location>
</feature>
<name>A0A9D1GS39_9FIRM</name>
<evidence type="ECO:0000259" key="1">
    <source>
        <dbReference type="Pfam" id="PF01248"/>
    </source>
</evidence>
<accession>A0A9D1GS39</accession>
<proteinExistence type="predicted"/>
<sequence length="112" mass="12168">MKRNDITGILTICRKSGKLIVGMDEVKNSCRCGKAVGVIVTCDLAKNSRSEISQVCFAEGVQMYVTTLDMEDIGYALGKMYGVMAVTDPGFMNAMKKNLKKAALDSDSLECE</sequence>